<proteinExistence type="predicted"/>
<gene>
    <name evidence="1" type="ORF">IPP15_23425</name>
</gene>
<comment type="caution">
    <text evidence="1">The sequence shown here is derived from an EMBL/GenBank/DDBJ whole genome shotgun (WGS) entry which is preliminary data.</text>
</comment>
<accession>A0A9D7XUS9</accession>
<evidence type="ECO:0008006" key="3">
    <source>
        <dbReference type="Google" id="ProtNLM"/>
    </source>
</evidence>
<dbReference type="Proteomes" id="UP000808337">
    <property type="component" value="Unassembled WGS sequence"/>
</dbReference>
<evidence type="ECO:0000313" key="1">
    <source>
        <dbReference type="EMBL" id="MBK9985258.1"/>
    </source>
</evidence>
<name>A0A9D7XUS9_9BACT</name>
<reference evidence="1 2" key="1">
    <citation type="submission" date="2020-10" db="EMBL/GenBank/DDBJ databases">
        <title>Connecting structure to function with the recovery of over 1000 high-quality activated sludge metagenome-assembled genomes encoding full-length rRNA genes using long-read sequencing.</title>
        <authorList>
            <person name="Singleton C.M."/>
            <person name="Petriglieri F."/>
            <person name="Kristensen J.M."/>
            <person name="Kirkegaard R.H."/>
            <person name="Michaelsen T.Y."/>
            <person name="Andersen M.H."/>
            <person name="Karst S.M."/>
            <person name="Dueholm M.S."/>
            <person name="Nielsen P.H."/>
            <person name="Albertsen M."/>
        </authorList>
    </citation>
    <scope>NUCLEOTIDE SEQUENCE [LARGE SCALE GENOMIC DNA]</scope>
    <source>
        <strain evidence="1">Ribe_18-Q3-R11-54_MAXAC.273</strain>
    </source>
</reference>
<protein>
    <recommendedName>
        <fullName evidence="3">Tetratricopeptide repeat protein</fullName>
    </recommendedName>
</protein>
<organism evidence="1 2">
    <name type="scientific">Candidatus Opimibacter skivensis</name>
    <dbReference type="NCBI Taxonomy" id="2982028"/>
    <lineage>
        <taxon>Bacteria</taxon>
        <taxon>Pseudomonadati</taxon>
        <taxon>Bacteroidota</taxon>
        <taxon>Saprospiria</taxon>
        <taxon>Saprospirales</taxon>
        <taxon>Saprospiraceae</taxon>
        <taxon>Candidatus Opimibacter</taxon>
    </lineage>
</organism>
<dbReference type="AlphaFoldDB" id="A0A9D7XUS9"/>
<dbReference type="EMBL" id="JADKGY010000035">
    <property type="protein sequence ID" value="MBK9985258.1"/>
    <property type="molecule type" value="Genomic_DNA"/>
</dbReference>
<evidence type="ECO:0000313" key="2">
    <source>
        <dbReference type="Proteomes" id="UP000808337"/>
    </source>
</evidence>
<sequence>MEAYNLYLKGSFEIRKVTPEGLEAGLDMMNKAIKLDPDFALPYIGIAYYYGLATDFFMAPNVAMPQLKIAALTALRKTTHAG</sequence>